<gene>
    <name evidence="2" type="ORF">ALC62_13573</name>
</gene>
<dbReference type="EMBL" id="KQ978273">
    <property type="protein sequence ID" value="KYM95755.1"/>
    <property type="molecule type" value="Genomic_DNA"/>
</dbReference>
<evidence type="ECO:0000256" key="1">
    <source>
        <dbReference type="SAM" id="MobiDB-lite"/>
    </source>
</evidence>
<dbReference type="AlphaFoldDB" id="A0A151I9Q1"/>
<reference evidence="2 3" key="1">
    <citation type="submission" date="2016-03" db="EMBL/GenBank/DDBJ databases">
        <title>Cyphomyrmex costatus WGS genome.</title>
        <authorList>
            <person name="Nygaard S."/>
            <person name="Hu H."/>
            <person name="Boomsma J."/>
            <person name="Zhang G."/>
        </authorList>
    </citation>
    <scope>NUCLEOTIDE SEQUENCE [LARGE SCALE GENOMIC DNA]</scope>
    <source>
        <strain evidence="2">MS0001</strain>
        <tissue evidence="2">Whole body</tissue>
    </source>
</reference>
<feature type="region of interest" description="Disordered" evidence="1">
    <location>
        <begin position="18"/>
        <end position="39"/>
    </location>
</feature>
<evidence type="ECO:0000313" key="3">
    <source>
        <dbReference type="Proteomes" id="UP000078542"/>
    </source>
</evidence>
<protein>
    <submittedName>
        <fullName evidence="2">Uncharacterized protein</fullName>
    </submittedName>
</protein>
<sequence length="169" mass="18699">MSTRLAFSNAQKARHISVPTFSLSPTEGRSAKDEPAAAPRSARLMGDALLASSATQLSNDVTRKKRPFDFVILSLRKMTRVVFPFFSHPCTNLYQSRGRILSGSTKATHVVPHIALPMERTGHDGKLRRSRDYHLPKMRALKTAAVSRAQADKNCARVMLHIDSITADT</sequence>
<name>A0A151I9Q1_9HYME</name>
<organism evidence="2 3">
    <name type="scientific">Cyphomyrmex costatus</name>
    <dbReference type="NCBI Taxonomy" id="456900"/>
    <lineage>
        <taxon>Eukaryota</taxon>
        <taxon>Metazoa</taxon>
        <taxon>Ecdysozoa</taxon>
        <taxon>Arthropoda</taxon>
        <taxon>Hexapoda</taxon>
        <taxon>Insecta</taxon>
        <taxon>Pterygota</taxon>
        <taxon>Neoptera</taxon>
        <taxon>Endopterygota</taxon>
        <taxon>Hymenoptera</taxon>
        <taxon>Apocrita</taxon>
        <taxon>Aculeata</taxon>
        <taxon>Formicoidea</taxon>
        <taxon>Formicidae</taxon>
        <taxon>Myrmicinae</taxon>
        <taxon>Cyphomyrmex</taxon>
    </lineage>
</organism>
<accession>A0A151I9Q1</accession>
<evidence type="ECO:0000313" key="2">
    <source>
        <dbReference type="EMBL" id="KYM95755.1"/>
    </source>
</evidence>
<proteinExistence type="predicted"/>
<dbReference type="Proteomes" id="UP000078542">
    <property type="component" value="Unassembled WGS sequence"/>
</dbReference>
<keyword evidence="3" id="KW-1185">Reference proteome</keyword>